<accession>A0A9D1PGS9</accession>
<reference evidence="2" key="2">
    <citation type="submission" date="2021-04" db="EMBL/GenBank/DDBJ databases">
        <authorList>
            <person name="Gilroy R."/>
        </authorList>
    </citation>
    <scope>NUCLEOTIDE SEQUENCE</scope>
    <source>
        <strain evidence="2">CHK193-4272</strain>
    </source>
</reference>
<feature type="compositionally biased region" description="Low complexity" evidence="1">
    <location>
        <begin position="81"/>
        <end position="96"/>
    </location>
</feature>
<evidence type="ECO:0000256" key="1">
    <source>
        <dbReference type="SAM" id="MobiDB-lite"/>
    </source>
</evidence>
<dbReference type="EMBL" id="DXIE01000018">
    <property type="protein sequence ID" value="HIV61727.1"/>
    <property type="molecule type" value="Genomic_DNA"/>
</dbReference>
<comment type="caution">
    <text evidence="2">The sequence shown here is derived from an EMBL/GenBank/DDBJ whole genome shotgun (WGS) entry which is preliminary data.</text>
</comment>
<name>A0A9D1PGS9_9FIRM</name>
<evidence type="ECO:0000313" key="2">
    <source>
        <dbReference type="EMBL" id="HIV61727.1"/>
    </source>
</evidence>
<protein>
    <submittedName>
        <fullName evidence="2">Stage II sporulation protein P</fullName>
    </submittedName>
</protein>
<dbReference type="NCBIfam" id="TIGR02867">
    <property type="entry name" value="spore_II_P"/>
    <property type="match status" value="1"/>
</dbReference>
<proteinExistence type="predicted"/>
<evidence type="ECO:0000313" key="3">
    <source>
        <dbReference type="Proteomes" id="UP000886808"/>
    </source>
</evidence>
<gene>
    <name evidence="2" type="ORF">H9746_02605</name>
</gene>
<feature type="region of interest" description="Disordered" evidence="1">
    <location>
        <begin position="64"/>
        <end position="104"/>
    </location>
</feature>
<organism evidence="2 3">
    <name type="scientific">Candidatus Butyricicoccus avistercoris</name>
    <dbReference type="NCBI Taxonomy" id="2838518"/>
    <lineage>
        <taxon>Bacteria</taxon>
        <taxon>Bacillati</taxon>
        <taxon>Bacillota</taxon>
        <taxon>Clostridia</taxon>
        <taxon>Eubacteriales</taxon>
        <taxon>Butyricicoccaceae</taxon>
        <taxon>Butyricicoccus</taxon>
    </lineage>
</organism>
<dbReference type="InterPro" id="IPR010897">
    <property type="entry name" value="Spore_II_P"/>
</dbReference>
<reference evidence="2" key="1">
    <citation type="journal article" date="2021" name="PeerJ">
        <title>Extensive microbial diversity within the chicken gut microbiome revealed by metagenomics and culture.</title>
        <authorList>
            <person name="Gilroy R."/>
            <person name="Ravi A."/>
            <person name="Getino M."/>
            <person name="Pursley I."/>
            <person name="Horton D.L."/>
            <person name="Alikhan N.F."/>
            <person name="Baker D."/>
            <person name="Gharbi K."/>
            <person name="Hall N."/>
            <person name="Watson M."/>
            <person name="Adriaenssens E.M."/>
            <person name="Foster-Nyarko E."/>
            <person name="Jarju S."/>
            <person name="Secka A."/>
            <person name="Antonio M."/>
            <person name="Oren A."/>
            <person name="Chaudhuri R.R."/>
            <person name="La Ragione R."/>
            <person name="Hildebrand F."/>
            <person name="Pallen M.J."/>
        </authorList>
    </citation>
    <scope>NUCLEOTIDE SEQUENCE</scope>
    <source>
        <strain evidence="2">CHK193-4272</strain>
    </source>
</reference>
<dbReference type="Pfam" id="PF07454">
    <property type="entry name" value="SpoIIP"/>
    <property type="match status" value="1"/>
</dbReference>
<dbReference type="AlphaFoldDB" id="A0A9D1PGS9"/>
<sequence>MKRRKSSNTSAPAFFCLILAAVLLLTGKAGGDELLKDILSNLAQNDRFVRAALALETGEYTENVENKSSETVIEVSDTEQPEQPAQTPEQTTEKQPVNPDEIPKADTVTFSNQSGYEFNLQSMLDNPKRVIADSDEPLVLIYHTHATEAYTPSGSDTYTASGEQRTLDTNQNMVRVGEELCKVLESRGIKTIHLTDLNDYPSYNGSYGESLRNVQAALKKYPSVKMTIDIHRDAILNADGTPKKLSTDINGKTAAQMMLVMGTDASGLAFDDWEEHLGYAVTLQRELDAAYPNLMRSINLRKQRFNLHLTPASMLLEVGTSGNTLQEAIYSIQLFGDTLATYMLAPK</sequence>
<dbReference type="Proteomes" id="UP000886808">
    <property type="component" value="Unassembled WGS sequence"/>
</dbReference>